<organism evidence="2 3">
    <name type="scientific">Aerophototrophica crusticola</name>
    <dbReference type="NCBI Taxonomy" id="1709002"/>
    <lineage>
        <taxon>Bacteria</taxon>
        <taxon>Pseudomonadati</taxon>
        <taxon>Pseudomonadota</taxon>
        <taxon>Alphaproteobacteria</taxon>
        <taxon>Rhodospirillales</taxon>
        <taxon>Rhodospirillaceae</taxon>
        <taxon>Aerophototrophica</taxon>
    </lineage>
</organism>
<dbReference type="KEGG" id="acru:HHL28_11345"/>
<dbReference type="EMBL" id="CP051775">
    <property type="protein sequence ID" value="QJE73601.1"/>
    <property type="molecule type" value="Genomic_DNA"/>
</dbReference>
<name>A0A858R895_9PROT</name>
<evidence type="ECO:0000313" key="2">
    <source>
        <dbReference type="EMBL" id="QJE73601.1"/>
    </source>
</evidence>
<sequence>MALNIKSDLADQLARRVADKLGASITETVIQALRELDERIEDEQRQSEEARQSEILALIRRIQDMPDLNDRSVEDILGYNERGTFD</sequence>
<feature type="coiled-coil region" evidence="1">
    <location>
        <begin position="26"/>
        <end position="53"/>
    </location>
</feature>
<accession>A0A858R895</accession>
<keyword evidence="1" id="KW-0175">Coiled coil</keyword>
<protein>
    <submittedName>
        <fullName evidence="2">Type II toxin-antitoxin system VapB family antitoxin</fullName>
    </submittedName>
</protein>
<dbReference type="InterPro" id="IPR011660">
    <property type="entry name" value="VapB-like"/>
</dbReference>
<dbReference type="Proteomes" id="UP000501891">
    <property type="component" value="Chromosome"/>
</dbReference>
<dbReference type="AlphaFoldDB" id="A0A858R895"/>
<evidence type="ECO:0000313" key="3">
    <source>
        <dbReference type="Proteomes" id="UP000501891"/>
    </source>
</evidence>
<dbReference type="Pfam" id="PF07704">
    <property type="entry name" value="PSK_trans_fac"/>
    <property type="match status" value="1"/>
</dbReference>
<gene>
    <name evidence="2" type="ORF">HHL28_11345</name>
</gene>
<keyword evidence="3" id="KW-1185">Reference proteome</keyword>
<reference evidence="2" key="1">
    <citation type="submission" date="2020-04" db="EMBL/GenBank/DDBJ databases">
        <title>A desert anoxygenic phototrophic bacterium fixes CO2 using RubisCO under aerobic conditions.</title>
        <authorList>
            <person name="Tang K."/>
        </authorList>
    </citation>
    <scope>NUCLEOTIDE SEQUENCE [LARGE SCALE GENOMIC DNA]</scope>
    <source>
        <strain evidence="2">MIMtkB3</strain>
    </source>
</reference>
<proteinExistence type="predicted"/>
<evidence type="ECO:0000256" key="1">
    <source>
        <dbReference type="SAM" id="Coils"/>
    </source>
</evidence>